<gene>
    <name evidence="2" type="ORF">NCTC10172_00481</name>
</gene>
<keyword evidence="2" id="KW-0547">Nucleotide-binding</keyword>
<evidence type="ECO:0000259" key="1">
    <source>
        <dbReference type="Pfam" id="PF01443"/>
    </source>
</evidence>
<dbReference type="Proteomes" id="UP000290909">
    <property type="component" value="Chromosome"/>
</dbReference>
<reference evidence="2 3" key="1">
    <citation type="submission" date="2019-01" db="EMBL/GenBank/DDBJ databases">
        <authorList>
            <consortium name="Pathogen Informatics"/>
        </authorList>
    </citation>
    <scope>NUCLEOTIDE SEQUENCE [LARGE SCALE GENOMIC DNA]</scope>
    <source>
        <strain evidence="2 3">NCTC10172</strain>
    </source>
</reference>
<protein>
    <submittedName>
        <fullName evidence="2">Viral (Superfamily 1) RNA helicase</fullName>
    </submittedName>
</protein>
<dbReference type="GO" id="GO:0004386">
    <property type="term" value="F:helicase activity"/>
    <property type="evidence" value="ECO:0007669"/>
    <property type="project" value="UniProtKB-KW"/>
</dbReference>
<keyword evidence="2" id="KW-0067">ATP-binding</keyword>
<dbReference type="AlphaFoldDB" id="A0A449BJ62"/>
<evidence type="ECO:0000313" key="3">
    <source>
        <dbReference type="Proteomes" id="UP000290909"/>
    </source>
</evidence>
<feature type="domain" description="(+)RNA virus helicase C-terminal" evidence="1">
    <location>
        <begin position="166"/>
        <end position="335"/>
    </location>
</feature>
<dbReference type="InterPro" id="IPR027351">
    <property type="entry name" value="(+)RNA_virus_helicase_core_dom"/>
</dbReference>
<name>A0A449BJ62_9MOLU</name>
<dbReference type="SUPFAM" id="SSF52540">
    <property type="entry name" value="P-loop containing nucleoside triphosphate hydrolases"/>
    <property type="match status" value="1"/>
</dbReference>
<keyword evidence="2" id="KW-0378">Hydrolase</keyword>
<dbReference type="CDD" id="cd18809">
    <property type="entry name" value="SF1_C_RecD"/>
    <property type="match status" value="1"/>
</dbReference>
<dbReference type="STRING" id="1408416.GCA_000702765_00008"/>
<keyword evidence="3" id="KW-1185">Reference proteome</keyword>
<dbReference type="Pfam" id="PF01443">
    <property type="entry name" value="Viral_helicase1"/>
    <property type="match status" value="1"/>
</dbReference>
<dbReference type="InterPro" id="IPR027417">
    <property type="entry name" value="P-loop_NTPase"/>
</dbReference>
<keyword evidence="2" id="KW-0347">Helicase</keyword>
<dbReference type="Gene3D" id="3.40.50.300">
    <property type="entry name" value="P-loop containing nucleotide triphosphate hydrolases"/>
    <property type="match status" value="2"/>
</dbReference>
<accession>A0A449BJ62</accession>
<proteinExistence type="predicted"/>
<dbReference type="GO" id="GO:0005524">
    <property type="term" value="F:ATP binding"/>
    <property type="evidence" value="ECO:0007669"/>
    <property type="project" value="InterPro"/>
</dbReference>
<dbReference type="RefSeq" id="WP_035368027.1">
    <property type="nucleotide sequence ID" value="NZ_LR215050.1"/>
</dbReference>
<dbReference type="EMBL" id="LR215050">
    <property type="protein sequence ID" value="VEU82470.1"/>
    <property type="molecule type" value="Genomic_DNA"/>
</dbReference>
<evidence type="ECO:0000313" key="2">
    <source>
        <dbReference type="EMBL" id="VEU82470.1"/>
    </source>
</evidence>
<sequence>MSLTVIKFVAGGGKTTESKRLITSNKNCIYLAFNNKVVDEVSNEGFLSKTIDSLFVSYIIPKLIDLIPLISHGGKIEYVSSENIPTYLKGVSNIKIKSDGFLYNKTHKTSFELGLENIELHQMNGLPNLNFIKYIFGKDKIVLTDQLRSDLCNYLLDNYADKIKDIIEDRFNVLIIDESQDLKGYHERFAKLLAESNVNLYLLGDDYQNINGGGEWFENLEPHYYKNQSYRCPDDNCKWIRDNMRIDIYGAKSDGGVCTININQVINFDDSRRTLLYQSATANISEIINNWKGPKYTIKKSKGMTIDEDVVILGKTLNSKNMYTAITRTRKRVYLTANLI</sequence>
<organism evidence="2 3">
    <name type="scientific">Acholeplasma hippikon</name>
    <dbReference type="NCBI Taxonomy" id="264636"/>
    <lineage>
        <taxon>Bacteria</taxon>
        <taxon>Bacillati</taxon>
        <taxon>Mycoplasmatota</taxon>
        <taxon>Mollicutes</taxon>
        <taxon>Acholeplasmatales</taxon>
        <taxon>Acholeplasmataceae</taxon>
        <taxon>Acholeplasma</taxon>
    </lineage>
</organism>
<dbReference type="KEGG" id="ahk:NCTC10172_00481"/>